<sequence>MTTLNYGVCVYLFRFTYDEIERITTALGLDHVCHFSSIQVRKNLGFAMLVNRYRVERLLIDKIKWGLQFNANQFRPENLERFVSAIYEKGAKLPNVVGFIDGTVRERENPSLDYELKESYYNGWKHFPRLDYQSIVTPDGITSSVLGRKVGSGYSQYLHLMAKLEERIETYLKFSSDTDGSFALFGISSYLISQCLHRPFTYEHLSELDKIFNKSLERVQRAMKWEAGEMKK</sequence>
<gene>
    <name evidence="1" type="ORF">PHYBLDRAFT_145713</name>
</gene>
<dbReference type="RefSeq" id="XP_018291354.1">
    <property type="nucleotide sequence ID" value="XM_018431520.1"/>
</dbReference>
<reference evidence="2" key="1">
    <citation type="submission" date="2015-06" db="EMBL/GenBank/DDBJ databases">
        <title>Expansion of signal transduction pathways in fungi by whole-genome duplication.</title>
        <authorList>
            <consortium name="DOE Joint Genome Institute"/>
            <person name="Corrochano L.M."/>
            <person name="Kuo A."/>
            <person name="Marcet-Houben M."/>
            <person name="Polaino S."/>
            <person name="Salamov A."/>
            <person name="Villalobos J.M."/>
            <person name="Alvarez M.I."/>
            <person name="Avalos J."/>
            <person name="Benito E.P."/>
            <person name="Benoit I."/>
            <person name="Burger G."/>
            <person name="Camino L.P."/>
            <person name="Canovas D."/>
            <person name="Cerda-Olmedo E."/>
            <person name="Cheng J.-F."/>
            <person name="Dominguez A."/>
            <person name="Elias M."/>
            <person name="Eslava A.P."/>
            <person name="Glaser F."/>
            <person name="Grimwood J."/>
            <person name="Gutierrez G."/>
            <person name="Heitman J."/>
            <person name="Henrissat B."/>
            <person name="Iturriaga E.A."/>
            <person name="Lang B.F."/>
            <person name="Lavin J.L."/>
            <person name="Lee S."/>
            <person name="Li W."/>
            <person name="Lindquist E."/>
            <person name="Lopez-Garcia S."/>
            <person name="Luque E.M."/>
            <person name="Marcos A.T."/>
            <person name="Martin J."/>
            <person name="McCluskey K."/>
            <person name="Medina H.R."/>
            <person name="Miralles-Duran A."/>
            <person name="Miyazaki A."/>
            <person name="Munoz-Torres E."/>
            <person name="Oguiza J.A."/>
            <person name="Ohm R."/>
            <person name="Olmedo M."/>
            <person name="Orejas M."/>
            <person name="Ortiz-Castellanos L."/>
            <person name="Pisabarro A.G."/>
            <person name="Rodriguez-Romero J."/>
            <person name="Ruiz-Herrera J."/>
            <person name="Ruiz-Vazquez R."/>
            <person name="Sanz C."/>
            <person name="Schackwitz W."/>
            <person name="Schmutz J."/>
            <person name="Shahriari M."/>
            <person name="Shelest E."/>
            <person name="Silva-Franco F."/>
            <person name="Soanes D."/>
            <person name="Syed K."/>
            <person name="Tagua V.G."/>
            <person name="Talbot N.J."/>
            <person name="Thon M."/>
            <person name="De vries R.P."/>
            <person name="Wiebenga A."/>
            <person name="Yadav J.S."/>
            <person name="Braun E.L."/>
            <person name="Baker S."/>
            <person name="Garre V."/>
            <person name="Horwitz B."/>
            <person name="Torres-Martinez S."/>
            <person name="Idnurm A."/>
            <person name="Herrera-Estrella A."/>
            <person name="Gabaldon T."/>
            <person name="Grigoriev I.V."/>
        </authorList>
    </citation>
    <scope>NUCLEOTIDE SEQUENCE [LARGE SCALE GENOMIC DNA]</scope>
    <source>
        <strain evidence="2">NRRL 1555(-)</strain>
    </source>
</reference>
<proteinExistence type="predicted"/>
<protein>
    <recommendedName>
        <fullName evidence="3">DDE Tnp4 domain-containing protein</fullName>
    </recommendedName>
</protein>
<dbReference type="AlphaFoldDB" id="A0A167MMU7"/>
<keyword evidence="2" id="KW-1185">Reference proteome</keyword>
<dbReference type="OrthoDB" id="5289248at2759"/>
<dbReference type="Proteomes" id="UP000077315">
    <property type="component" value="Unassembled WGS sequence"/>
</dbReference>
<dbReference type="STRING" id="763407.A0A167MMU7"/>
<evidence type="ECO:0008006" key="3">
    <source>
        <dbReference type="Google" id="ProtNLM"/>
    </source>
</evidence>
<dbReference type="VEuPathDB" id="FungiDB:PHYBLDRAFT_145713"/>
<organism evidence="1 2">
    <name type="scientific">Phycomyces blakesleeanus (strain ATCC 8743b / DSM 1359 / FGSC 10004 / NBRC 33097 / NRRL 1555)</name>
    <dbReference type="NCBI Taxonomy" id="763407"/>
    <lineage>
        <taxon>Eukaryota</taxon>
        <taxon>Fungi</taxon>
        <taxon>Fungi incertae sedis</taxon>
        <taxon>Mucoromycota</taxon>
        <taxon>Mucoromycotina</taxon>
        <taxon>Mucoromycetes</taxon>
        <taxon>Mucorales</taxon>
        <taxon>Phycomycetaceae</taxon>
        <taxon>Phycomyces</taxon>
    </lineage>
</organism>
<evidence type="ECO:0000313" key="2">
    <source>
        <dbReference type="Proteomes" id="UP000077315"/>
    </source>
</evidence>
<name>A0A167MMU7_PHYB8</name>
<accession>A0A167MMU7</accession>
<dbReference type="InParanoid" id="A0A167MMU7"/>
<dbReference type="EMBL" id="KV440981">
    <property type="protein sequence ID" value="OAD73314.1"/>
    <property type="molecule type" value="Genomic_DNA"/>
</dbReference>
<evidence type="ECO:0000313" key="1">
    <source>
        <dbReference type="EMBL" id="OAD73314.1"/>
    </source>
</evidence>
<dbReference type="GeneID" id="28992426"/>